<dbReference type="GO" id="GO:0016758">
    <property type="term" value="F:hexosyltransferase activity"/>
    <property type="evidence" value="ECO:0007669"/>
    <property type="project" value="TreeGrafter"/>
</dbReference>
<dbReference type="SUPFAM" id="SSF53756">
    <property type="entry name" value="UDP-Glycosyltransferase/glycogen phosphorylase"/>
    <property type="match status" value="1"/>
</dbReference>
<dbReference type="InterPro" id="IPR050194">
    <property type="entry name" value="Glycosyltransferase_grp1"/>
</dbReference>
<dbReference type="PANTHER" id="PTHR45947">
    <property type="entry name" value="SULFOQUINOVOSYL TRANSFERASE SQD2"/>
    <property type="match status" value="1"/>
</dbReference>
<dbReference type="Pfam" id="PF13579">
    <property type="entry name" value="Glyco_trans_4_4"/>
    <property type="match status" value="1"/>
</dbReference>
<feature type="domain" description="Glycosyltransferase subfamily 4-like N-terminal" evidence="1">
    <location>
        <begin position="16"/>
        <end position="191"/>
    </location>
</feature>
<keyword evidence="3" id="KW-1185">Reference proteome</keyword>
<dbReference type="CDD" id="cd03794">
    <property type="entry name" value="GT4_WbuB-like"/>
    <property type="match status" value="1"/>
</dbReference>
<protein>
    <submittedName>
        <fullName evidence="2">Glycosyltransferase, exosortase A system-associated</fullName>
    </submittedName>
</protein>
<proteinExistence type="predicted"/>
<dbReference type="OrthoDB" id="9764577at2"/>
<dbReference type="Pfam" id="PF13692">
    <property type="entry name" value="Glyco_trans_1_4"/>
    <property type="match status" value="1"/>
</dbReference>
<name>A0A2K8UCA0_9GAMM</name>
<evidence type="ECO:0000313" key="2">
    <source>
        <dbReference type="EMBL" id="AUB83203.1"/>
    </source>
</evidence>
<dbReference type="InterPro" id="IPR024004">
    <property type="entry name" value="PEP-CTERM/XrtA_GlycosylTrfase"/>
</dbReference>
<dbReference type="KEGG" id="tsy:THSYN_21165"/>
<accession>A0A2K8UCA0</accession>
<dbReference type="InterPro" id="IPR028098">
    <property type="entry name" value="Glyco_trans_4-like_N"/>
</dbReference>
<evidence type="ECO:0000313" key="3">
    <source>
        <dbReference type="Proteomes" id="UP000232638"/>
    </source>
</evidence>
<gene>
    <name evidence="2" type="ORF">THSYN_21165</name>
</gene>
<organism evidence="2 3">
    <name type="scientific">Candidatus Thiodictyon syntrophicum</name>
    <dbReference type="NCBI Taxonomy" id="1166950"/>
    <lineage>
        <taxon>Bacteria</taxon>
        <taxon>Pseudomonadati</taxon>
        <taxon>Pseudomonadota</taxon>
        <taxon>Gammaproteobacteria</taxon>
        <taxon>Chromatiales</taxon>
        <taxon>Chromatiaceae</taxon>
        <taxon>Thiodictyon</taxon>
    </lineage>
</organism>
<dbReference type="Gene3D" id="3.40.50.2000">
    <property type="entry name" value="Glycogen Phosphorylase B"/>
    <property type="match status" value="2"/>
</dbReference>
<sequence length="403" mass="44895">MKILHVLDHSIPLHSGYTFRTRAILEHQRALGWETAQVTSAKHHGAGAAVEVVDGLEFYRTTAGAGLLARLPLINQWDVIRGLERRLTQVIEQERPDLLHAHSPSLNGVAAIRAGRRCALPVVYECRAFWEDAATDHGTNSSWGLRYRLSRRLETWVFRHCDAVTCICEGLRTDICARGIPASKVTVIPNGVDLARFQYGLSRDPALAAELGLTDHVVFGFIGSFYSYEGLSLALRALPLIIREAPRIRLLLVGGGPQESALKRLTSELGLDAYVIFSGRVPHDQVERYYRLVDVLLYPRLPMRLTDLVTPLKPLEAMAQGILVMASDVGGHRELIRDGETGTLFPAGDAQSLAWAVLDLLSRRGAWDSLRRRARAAVERERGWPLSVERYRCVYDGLLLSRA</sequence>
<evidence type="ECO:0000259" key="1">
    <source>
        <dbReference type="Pfam" id="PF13579"/>
    </source>
</evidence>
<reference evidence="2 3" key="1">
    <citation type="submission" date="2017-03" db="EMBL/GenBank/DDBJ databases">
        <title>Complete genome sequence of Candidatus 'Thiodictyon syntrophicum' sp. nov. strain Cad16T, a photolithoautotroph purple sulfur bacterium isolated from an alpine meromictic lake.</title>
        <authorList>
            <person name="Luedin S.M."/>
            <person name="Pothier J.F."/>
            <person name="Danza F."/>
            <person name="Storelli N."/>
            <person name="Wittwer M."/>
            <person name="Tonolla M."/>
        </authorList>
    </citation>
    <scope>NUCLEOTIDE SEQUENCE [LARGE SCALE GENOMIC DNA]</scope>
    <source>
        <strain evidence="2 3">Cad16T</strain>
    </source>
</reference>
<dbReference type="NCBIfam" id="TIGR04063">
    <property type="entry name" value="stp3"/>
    <property type="match status" value="1"/>
</dbReference>
<keyword evidence="2" id="KW-0808">Transferase</keyword>
<dbReference type="Proteomes" id="UP000232638">
    <property type="component" value="Chromosome"/>
</dbReference>
<dbReference type="RefSeq" id="WP_100920895.1">
    <property type="nucleotide sequence ID" value="NZ_CP020370.1"/>
</dbReference>
<dbReference type="PANTHER" id="PTHR45947:SF3">
    <property type="entry name" value="SULFOQUINOVOSYL TRANSFERASE SQD2"/>
    <property type="match status" value="1"/>
</dbReference>
<dbReference type="EMBL" id="CP020370">
    <property type="protein sequence ID" value="AUB83203.1"/>
    <property type="molecule type" value="Genomic_DNA"/>
</dbReference>
<dbReference type="AlphaFoldDB" id="A0A2K8UCA0"/>